<dbReference type="EMBL" id="CP015163">
    <property type="protein sequence ID" value="AXB42874.1"/>
    <property type="molecule type" value="Genomic_DNA"/>
</dbReference>
<dbReference type="GO" id="GO:0016747">
    <property type="term" value="F:acyltransferase activity, transferring groups other than amino-acyl groups"/>
    <property type="evidence" value="ECO:0007669"/>
    <property type="project" value="TreeGrafter"/>
</dbReference>
<dbReference type="PANTHER" id="PTHR48098">
    <property type="entry name" value="ENTEROCHELIN ESTERASE-RELATED"/>
    <property type="match status" value="1"/>
</dbReference>
<reference evidence="2 3" key="1">
    <citation type="submission" date="2016-04" db="EMBL/GenBank/DDBJ databases">
        <title>Complete genome sequence and analysis of deep-sea sediment isolate, Amycolatopsis sp. WP1.</title>
        <authorList>
            <person name="Wang H."/>
            <person name="Chen S."/>
            <person name="Wu Q."/>
        </authorList>
    </citation>
    <scope>NUCLEOTIDE SEQUENCE [LARGE SCALE GENOMIC DNA]</scope>
    <source>
        <strain evidence="2 3">WP1</strain>
    </source>
</reference>
<name>A0A344L4A0_9PSEU</name>
<evidence type="ECO:0000313" key="3">
    <source>
        <dbReference type="Proteomes" id="UP000250434"/>
    </source>
</evidence>
<accession>A0A344L4A0</accession>
<dbReference type="InterPro" id="IPR050583">
    <property type="entry name" value="Mycobacterial_A85_antigen"/>
</dbReference>
<feature type="region of interest" description="Disordered" evidence="1">
    <location>
        <begin position="1"/>
        <end position="29"/>
    </location>
</feature>
<sequence>MRAVDAPDHPAGQLPRHRPAERGLRGRLGPGLRALTAVPGILTGGGPRGKLNVPGRQPRAKVPMLRKALVLLLTLLSLTVTPPAVAAPGRAVVLEERLVGDRMLELLVRSPALGADVGVRLLLPEDYGSNPGKRWPTLYLLHGCCSAAEGHVEWTTYSDVEDYTEDLDALIVMPEAGDVGFYSDWLSGPAWETFHLTELRRLLEHRYRSGHVRTVAGLSMGGFGALSYAGRHPGMFRAAASYSGVVHTTLGGEPGARGLMELIAGFGEDPLKLWGDPVEQARIWAAHNPYDLARRLRGTAVFIASGNGEPGPLDPPGTAADPLEEVLGAEAVATADRLREVGVSVTTCLYGPGTHTWPYWERELHRSLPMLAKAMGVPFTPPEPLPPAC</sequence>
<evidence type="ECO:0000256" key="1">
    <source>
        <dbReference type="SAM" id="MobiDB-lite"/>
    </source>
</evidence>
<organism evidence="2 3">
    <name type="scientific">Amycolatopsis albispora</name>
    <dbReference type="NCBI Taxonomy" id="1804986"/>
    <lineage>
        <taxon>Bacteria</taxon>
        <taxon>Bacillati</taxon>
        <taxon>Actinomycetota</taxon>
        <taxon>Actinomycetes</taxon>
        <taxon>Pseudonocardiales</taxon>
        <taxon>Pseudonocardiaceae</taxon>
        <taxon>Amycolatopsis</taxon>
    </lineage>
</organism>
<gene>
    <name evidence="2" type="ORF">A4R43_10265</name>
</gene>
<dbReference type="KEGG" id="aab:A4R43_10265"/>
<dbReference type="InterPro" id="IPR029058">
    <property type="entry name" value="AB_hydrolase_fold"/>
</dbReference>
<dbReference type="Pfam" id="PF00756">
    <property type="entry name" value="Esterase"/>
    <property type="match status" value="1"/>
</dbReference>
<dbReference type="SUPFAM" id="SSF53474">
    <property type="entry name" value="alpha/beta-Hydrolases"/>
    <property type="match status" value="1"/>
</dbReference>
<protein>
    <recommendedName>
        <fullName evidence="4">Esterase</fullName>
    </recommendedName>
</protein>
<keyword evidence="3" id="KW-1185">Reference proteome</keyword>
<evidence type="ECO:0008006" key="4">
    <source>
        <dbReference type="Google" id="ProtNLM"/>
    </source>
</evidence>
<evidence type="ECO:0000313" key="2">
    <source>
        <dbReference type="EMBL" id="AXB42874.1"/>
    </source>
</evidence>
<dbReference type="PANTHER" id="PTHR48098:SF1">
    <property type="entry name" value="DIACYLGLYCEROL ACYLTRANSFERASE_MYCOLYLTRANSFERASE AG85A"/>
    <property type="match status" value="1"/>
</dbReference>
<dbReference type="Proteomes" id="UP000250434">
    <property type="component" value="Chromosome"/>
</dbReference>
<dbReference type="Gene3D" id="3.40.50.1820">
    <property type="entry name" value="alpha/beta hydrolase"/>
    <property type="match status" value="1"/>
</dbReference>
<dbReference type="AlphaFoldDB" id="A0A344L4A0"/>
<dbReference type="InterPro" id="IPR000801">
    <property type="entry name" value="Esterase-like"/>
</dbReference>
<proteinExistence type="predicted"/>